<dbReference type="RefSeq" id="WP_155113262.1">
    <property type="nucleotide sequence ID" value="NZ_WMIB01000018.1"/>
</dbReference>
<evidence type="ECO:0008006" key="4">
    <source>
        <dbReference type="Google" id="ProtNLM"/>
    </source>
</evidence>
<keyword evidence="3" id="KW-1185">Reference proteome</keyword>
<accession>A0A7X2V657</accession>
<gene>
    <name evidence="2" type="ORF">GKZ89_15195</name>
</gene>
<name>A0A7X2V657_9BACI</name>
<dbReference type="Proteomes" id="UP000434639">
    <property type="component" value="Unassembled WGS sequence"/>
</dbReference>
<evidence type="ECO:0000313" key="2">
    <source>
        <dbReference type="EMBL" id="MTH54748.1"/>
    </source>
</evidence>
<comment type="caution">
    <text evidence="2">The sequence shown here is derived from an EMBL/GenBank/DDBJ whole genome shotgun (WGS) entry which is preliminary data.</text>
</comment>
<dbReference type="EMBL" id="WMIB01000018">
    <property type="protein sequence ID" value="MTH54748.1"/>
    <property type="molecule type" value="Genomic_DNA"/>
</dbReference>
<dbReference type="AlphaFoldDB" id="A0A7X2V657"/>
<dbReference type="OrthoDB" id="2390014at2"/>
<evidence type="ECO:0000256" key="1">
    <source>
        <dbReference type="SAM" id="MobiDB-lite"/>
    </source>
</evidence>
<proteinExistence type="predicted"/>
<feature type="compositionally biased region" description="Polar residues" evidence="1">
    <location>
        <begin position="81"/>
        <end position="93"/>
    </location>
</feature>
<organism evidence="2 3">
    <name type="scientific">Metabacillus mangrovi</name>
    <dbReference type="NCBI Taxonomy" id="1491830"/>
    <lineage>
        <taxon>Bacteria</taxon>
        <taxon>Bacillati</taxon>
        <taxon>Bacillota</taxon>
        <taxon>Bacilli</taxon>
        <taxon>Bacillales</taxon>
        <taxon>Bacillaceae</taxon>
        <taxon>Metabacillus</taxon>
    </lineage>
</organism>
<protein>
    <recommendedName>
        <fullName evidence="4">YtxH domain-containing protein</fullName>
    </recommendedName>
</protein>
<feature type="region of interest" description="Disordered" evidence="1">
    <location>
        <begin position="51"/>
        <end position="93"/>
    </location>
</feature>
<sequence>MNKRTGLMISGAALSVAGAATVYFKDKARRDKLTDGVKQAQGKVVSIFSGKDKEDKNFPVEKAGNPDPQDEEDNKMVSEGAQYSVNYYNNTKQ</sequence>
<evidence type="ECO:0000313" key="3">
    <source>
        <dbReference type="Proteomes" id="UP000434639"/>
    </source>
</evidence>
<reference evidence="2 3" key="1">
    <citation type="journal article" date="2017" name="Int. J. Syst. Evol. Microbiol.">
        <title>Bacillus mangrovi sp. nov., isolated from a sediment sample from a mangrove forest.</title>
        <authorList>
            <person name="Gupta V."/>
            <person name="Singh P.K."/>
            <person name="Korpole S."/>
            <person name="Tanuku N.R.S."/>
            <person name="Pinnaka A.K."/>
        </authorList>
    </citation>
    <scope>NUCLEOTIDE SEQUENCE [LARGE SCALE GENOMIC DNA]</scope>
    <source>
        <strain evidence="2 3">KCTC 33872</strain>
    </source>
</reference>